<dbReference type="OrthoDB" id="5423360at2759"/>
<gene>
    <name evidence="3" type="ORF">G6O67_006655</name>
</gene>
<reference evidence="3 4" key="1">
    <citation type="journal article" date="2020" name="Genome Biol. Evol.">
        <title>A new high-quality draft genome assembly of the Chinese cordyceps Ophiocordyceps sinensis.</title>
        <authorList>
            <person name="Shu R."/>
            <person name="Zhang J."/>
            <person name="Meng Q."/>
            <person name="Zhang H."/>
            <person name="Zhou G."/>
            <person name="Li M."/>
            <person name="Wu P."/>
            <person name="Zhao Y."/>
            <person name="Chen C."/>
            <person name="Qin Q."/>
        </authorList>
    </citation>
    <scope>NUCLEOTIDE SEQUENCE [LARGE SCALE GENOMIC DNA]</scope>
    <source>
        <strain evidence="3 4">IOZ07</strain>
    </source>
</reference>
<accession>A0A8H4LX83</accession>
<dbReference type="Gene3D" id="3.90.1300.10">
    <property type="entry name" value="Amidase signature (AS) domain"/>
    <property type="match status" value="1"/>
</dbReference>
<dbReference type="PANTHER" id="PTHR46310">
    <property type="entry name" value="AMIDASE 1"/>
    <property type="match status" value="1"/>
</dbReference>
<protein>
    <recommendedName>
        <fullName evidence="2">Amidase domain-containing protein</fullName>
    </recommendedName>
</protein>
<dbReference type="Proteomes" id="UP000557566">
    <property type="component" value="Unassembled WGS sequence"/>
</dbReference>
<keyword evidence="4" id="KW-1185">Reference proteome</keyword>
<comment type="caution">
    <text evidence="3">The sequence shown here is derived from an EMBL/GenBank/DDBJ whole genome shotgun (WGS) entry which is preliminary data.</text>
</comment>
<evidence type="ECO:0000256" key="1">
    <source>
        <dbReference type="SAM" id="MobiDB-lite"/>
    </source>
</evidence>
<evidence type="ECO:0000313" key="3">
    <source>
        <dbReference type="EMBL" id="KAF4506586.1"/>
    </source>
</evidence>
<dbReference type="SUPFAM" id="SSF75304">
    <property type="entry name" value="Amidase signature (AS) enzymes"/>
    <property type="match status" value="1"/>
</dbReference>
<name>A0A8H4LX83_9HYPO</name>
<dbReference type="InterPro" id="IPR023631">
    <property type="entry name" value="Amidase_dom"/>
</dbReference>
<feature type="region of interest" description="Disordered" evidence="1">
    <location>
        <begin position="618"/>
        <end position="641"/>
    </location>
</feature>
<evidence type="ECO:0000313" key="4">
    <source>
        <dbReference type="Proteomes" id="UP000557566"/>
    </source>
</evidence>
<dbReference type="InterPro" id="IPR036928">
    <property type="entry name" value="AS_sf"/>
</dbReference>
<dbReference type="EMBL" id="JAAVMX010000007">
    <property type="protein sequence ID" value="KAF4506586.1"/>
    <property type="molecule type" value="Genomic_DNA"/>
</dbReference>
<evidence type="ECO:0000259" key="2">
    <source>
        <dbReference type="Pfam" id="PF01425"/>
    </source>
</evidence>
<dbReference type="PANTHER" id="PTHR46310:SF7">
    <property type="entry name" value="AMIDASE 1"/>
    <property type="match status" value="1"/>
</dbReference>
<proteinExistence type="predicted"/>
<feature type="domain" description="Amidase" evidence="2">
    <location>
        <begin position="190"/>
        <end position="365"/>
    </location>
</feature>
<dbReference type="Pfam" id="PF01425">
    <property type="entry name" value="Amidase"/>
    <property type="match status" value="1"/>
</dbReference>
<dbReference type="AlphaFoldDB" id="A0A8H4LX83"/>
<sequence>MKSLLTCLVAGSQYLVHPEKLGSIQETIKPDVIVPVTVLSTREIFGKVDETLRRFDARDDVFVPDFGFVLVEKPGGNSSSAGDGRGLGRRGARHYRLMDGAGDGDAGSARVAKGLAGLPSGPYFLHGPNLYQAWRLYDDEADAFAFGVVPENVTAPTSSSTYRTLASLSDSSAHKSVAVPSRLYHAPPTRDRPLSGMRVSVPDAAALRGVPTTLSSRAWNALHSGPDAATAPLVRRLLDLGAVVVGKTRSAHLGAGREWVDEPAPWNPRGDGYQRAAGGGAAGAGAAVAAYKWLRAAYGLDGMASVIQGPVATSHGLFSLRTTPGAIPLDGTQSGSPSYDSAMLVGRDMAGLLNTAWAVSDQWPPGSDPPLPRRLVFPVDALGRDAPEAERRLTTQFLRIVEKMAGVRAERVNVTAAWAGAPPAEARKQALGEYLENAAFGSFCYEFYHAYDAYRAAYQAEFGHPPYAEATAEYQWQVGKSVSKDEYEASQRRIAVFRKWFNDAIVPSNHSRDSWAAVVLPVDGQAPRYRDEPLSGAPTAPNALAPGLLPLMLRTPQLSVPFAQLPYGSRISSRTEYRAVAGSVMGPPGSDMLAAHLVHRALDNAGWRTAVGAGRLPFPEGYAPGDDDGKTPRVIGDPGEL</sequence>
<organism evidence="3 4">
    <name type="scientific">Ophiocordyceps sinensis</name>
    <dbReference type="NCBI Taxonomy" id="72228"/>
    <lineage>
        <taxon>Eukaryota</taxon>
        <taxon>Fungi</taxon>
        <taxon>Dikarya</taxon>
        <taxon>Ascomycota</taxon>
        <taxon>Pezizomycotina</taxon>
        <taxon>Sordariomycetes</taxon>
        <taxon>Hypocreomycetidae</taxon>
        <taxon>Hypocreales</taxon>
        <taxon>Ophiocordycipitaceae</taxon>
        <taxon>Ophiocordyceps</taxon>
    </lineage>
</organism>